<sequence>MPERARIGDSGRRPPVRTCVGCRSRAAQSDLVRLVADGALVTPDPERRAPGRGAYLHPDPACWASAERRGAFQRAFRARGRLDTSRAAAYFSGGPRVGGGGRSG</sequence>
<dbReference type="Pfam" id="PF04296">
    <property type="entry name" value="YlxR"/>
    <property type="match status" value="1"/>
</dbReference>
<comment type="caution">
    <text evidence="2">The sequence shown here is derived from an EMBL/GenBank/DDBJ whole genome shotgun (WGS) entry which is preliminary data.</text>
</comment>
<dbReference type="PANTHER" id="PTHR34215">
    <property type="entry name" value="BLL0784 PROTEIN"/>
    <property type="match status" value="1"/>
</dbReference>
<dbReference type="InterPro" id="IPR007393">
    <property type="entry name" value="YlxR_dom"/>
</dbReference>
<feature type="domain" description="YlxR" evidence="1">
    <location>
        <begin position="17"/>
        <end position="79"/>
    </location>
</feature>
<dbReference type="Gene3D" id="3.30.1230.10">
    <property type="entry name" value="YlxR-like"/>
    <property type="match status" value="1"/>
</dbReference>
<dbReference type="PANTHER" id="PTHR34215:SF1">
    <property type="entry name" value="YLXR DOMAIN-CONTAINING PROTEIN"/>
    <property type="match status" value="1"/>
</dbReference>
<dbReference type="RefSeq" id="WP_270680671.1">
    <property type="nucleotide sequence ID" value="NZ_JAQFWP010000070.1"/>
</dbReference>
<gene>
    <name evidence="2" type="ORF">O4U47_26330</name>
</gene>
<organism evidence="2 3">
    <name type="scientific">Nocardiopsis suaedae</name>
    <dbReference type="NCBI Taxonomy" id="3018444"/>
    <lineage>
        <taxon>Bacteria</taxon>
        <taxon>Bacillati</taxon>
        <taxon>Actinomycetota</taxon>
        <taxon>Actinomycetes</taxon>
        <taxon>Streptosporangiales</taxon>
        <taxon>Nocardiopsidaceae</taxon>
        <taxon>Nocardiopsis</taxon>
    </lineage>
</organism>
<dbReference type="EMBL" id="JAQFWP010000070">
    <property type="protein sequence ID" value="MDA2808056.1"/>
    <property type="molecule type" value="Genomic_DNA"/>
</dbReference>
<dbReference type="InterPro" id="IPR037465">
    <property type="entry name" value="YlxR"/>
</dbReference>
<keyword evidence="3" id="KW-1185">Reference proteome</keyword>
<evidence type="ECO:0000313" key="2">
    <source>
        <dbReference type="EMBL" id="MDA2808056.1"/>
    </source>
</evidence>
<dbReference type="InterPro" id="IPR035931">
    <property type="entry name" value="YlxR-like_sf"/>
</dbReference>
<evidence type="ECO:0000259" key="1">
    <source>
        <dbReference type="Pfam" id="PF04296"/>
    </source>
</evidence>
<protein>
    <submittedName>
        <fullName evidence="2">YlxR family protein</fullName>
    </submittedName>
</protein>
<dbReference type="Proteomes" id="UP001165685">
    <property type="component" value="Unassembled WGS sequence"/>
</dbReference>
<reference evidence="2" key="1">
    <citation type="submission" date="2023-01" db="EMBL/GenBank/DDBJ databases">
        <title>Draft genome sequence of Nocardiopsis sp. LSu2-4 isolated from halophytes.</title>
        <authorList>
            <person name="Duangmal K."/>
            <person name="Chantavorakit T."/>
        </authorList>
    </citation>
    <scope>NUCLEOTIDE SEQUENCE</scope>
    <source>
        <strain evidence="2">LSu2-4</strain>
    </source>
</reference>
<accession>A0ABT4TUF9</accession>
<dbReference type="SUPFAM" id="SSF64376">
    <property type="entry name" value="YlxR-like"/>
    <property type="match status" value="1"/>
</dbReference>
<proteinExistence type="predicted"/>
<name>A0ABT4TUF9_9ACTN</name>
<evidence type="ECO:0000313" key="3">
    <source>
        <dbReference type="Proteomes" id="UP001165685"/>
    </source>
</evidence>